<dbReference type="RefSeq" id="WP_343859538.1">
    <property type="nucleotide sequence ID" value="NZ_BAAAFD010000005.1"/>
</dbReference>
<dbReference type="EMBL" id="BAAAFD010000005">
    <property type="protein sequence ID" value="GAA0856882.1"/>
    <property type="molecule type" value="Genomic_DNA"/>
</dbReference>
<evidence type="ECO:0000313" key="1">
    <source>
        <dbReference type="EMBL" id="GAA0856882.1"/>
    </source>
</evidence>
<protein>
    <recommendedName>
        <fullName evidence="3">KfrA N-terminal DNA-binding domain-containing protein</fullName>
    </recommendedName>
</protein>
<gene>
    <name evidence="1" type="ORF">GCM10009114_20470</name>
</gene>
<evidence type="ECO:0008006" key="3">
    <source>
        <dbReference type="Google" id="ProtNLM"/>
    </source>
</evidence>
<accession>A0ABP3WYV7</accession>
<proteinExistence type="predicted"/>
<name>A0ABP3WYV7_9ALTE</name>
<keyword evidence="2" id="KW-1185">Reference proteome</keyword>
<evidence type="ECO:0000313" key="2">
    <source>
        <dbReference type="Proteomes" id="UP001500359"/>
    </source>
</evidence>
<dbReference type="Proteomes" id="UP001500359">
    <property type="component" value="Unassembled WGS sequence"/>
</dbReference>
<organism evidence="1 2">
    <name type="scientific">Aliiglaciecola litoralis</name>
    <dbReference type="NCBI Taxonomy" id="582857"/>
    <lineage>
        <taxon>Bacteria</taxon>
        <taxon>Pseudomonadati</taxon>
        <taxon>Pseudomonadota</taxon>
        <taxon>Gammaproteobacteria</taxon>
        <taxon>Alteromonadales</taxon>
        <taxon>Alteromonadaceae</taxon>
        <taxon>Aliiglaciecola</taxon>
    </lineage>
</organism>
<comment type="caution">
    <text evidence="1">The sequence shown here is derived from an EMBL/GenBank/DDBJ whole genome shotgun (WGS) entry which is preliminary data.</text>
</comment>
<sequence length="100" mass="11419">MPNNQNYIVSLCEKLQASQQQPTVAMIRKSANRSLPLPEVIDVLKRWKRDPQQFTAELAQQPESVVADISPQQRVTDLEARVASLESQVQRLNKILERIP</sequence>
<reference evidence="2" key="1">
    <citation type="journal article" date="2019" name="Int. J. Syst. Evol. Microbiol.">
        <title>The Global Catalogue of Microorganisms (GCM) 10K type strain sequencing project: providing services to taxonomists for standard genome sequencing and annotation.</title>
        <authorList>
            <consortium name="The Broad Institute Genomics Platform"/>
            <consortium name="The Broad Institute Genome Sequencing Center for Infectious Disease"/>
            <person name="Wu L."/>
            <person name="Ma J."/>
        </authorList>
    </citation>
    <scope>NUCLEOTIDE SEQUENCE [LARGE SCALE GENOMIC DNA]</scope>
    <source>
        <strain evidence="2">JCM 15896</strain>
    </source>
</reference>